<reference evidence="1" key="1">
    <citation type="journal article" date="2014" name="Nat. Commun.">
        <title>The tobacco genome sequence and its comparison with those of tomato and potato.</title>
        <authorList>
            <person name="Sierro N."/>
            <person name="Battey J.N."/>
            <person name="Ouadi S."/>
            <person name="Bakaher N."/>
            <person name="Bovet L."/>
            <person name="Willig A."/>
            <person name="Goepfert S."/>
            <person name="Peitsch M.C."/>
            <person name="Ivanov N.V."/>
        </authorList>
    </citation>
    <scope>NUCLEOTIDE SEQUENCE [LARGE SCALE GENOMIC DNA]</scope>
</reference>
<reference evidence="2" key="2">
    <citation type="submission" date="2025-08" db="UniProtKB">
        <authorList>
            <consortium name="RefSeq"/>
        </authorList>
    </citation>
    <scope>IDENTIFICATION</scope>
    <source>
        <tissue evidence="2">Leaf</tissue>
    </source>
</reference>
<dbReference type="Proteomes" id="UP000790787">
    <property type="component" value="Chromosome 5"/>
</dbReference>
<keyword evidence="1" id="KW-1185">Reference proteome</keyword>
<evidence type="ECO:0000313" key="2">
    <source>
        <dbReference type="RefSeq" id="XP_075109106.1"/>
    </source>
</evidence>
<organism evidence="1 2">
    <name type="scientific">Nicotiana tabacum</name>
    <name type="common">Common tobacco</name>
    <dbReference type="NCBI Taxonomy" id="4097"/>
    <lineage>
        <taxon>Eukaryota</taxon>
        <taxon>Viridiplantae</taxon>
        <taxon>Streptophyta</taxon>
        <taxon>Embryophyta</taxon>
        <taxon>Tracheophyta</taxon>
        <taxon>Spermatophyta</taxon>
        <taxon>Magnoliopsida</taxon>
        <taxon>eudicotyledons</taxon>
        <taxon>Gunneridae</taxon>
        <taxon>Pentapetalae</taxon>
        <taxon>asterids</taxon>
        <taxon>lamiids</taxon>
        <taxon>Solanales</taxon>
        <taxon>Solanaceae</taxon>
        <taxon>Nicotianoideae</taxon>
        <taxon>Nicotianeae</taxon>
        <taxon>Nicotiana</taxon>
    </lineage>
</organism>
<evidence type="ECO:0000313" key="1">
    <source>
        <dbReference type="Proteomes" id="UP000790787"/>
    </source>
</evidence>
<proteinExistence type="predicted"/>
<dbReference type="RefSeq" id="XP_075109106.1">
    <property type="nucleotide sequence ID" value="XM_075253005.1"/>
</dbReference>
<protein>
    <submittedName>
        <fullName evidence="2">Uncharacterized protein LOC142180902</fullName>
    </submittedName>
</protein>
<gene>
    <name evidence="2" type="primary">LOC142180902</name>
</gene>
<accession>A0AC58UHZ5</accession>
<sequence>MATLDIDNPRHPLFLQPSDNSREDWERVNATVLTWIMNTVSPDLITRIVYADNAHEVWLDLEDRFNKDEHGSLIPSIPVIAGTRDFIEYLDQQKLFQFLMGLNESYRAIRSHILLQSPSPSVSCVFAILINEENQRKVCLSNSQVNLASDMNDSTAFMNTKDSPAKFRKFNNLYCEYCRFK</sequence>
<name>A0AC58UHZ5_TOBAC</name>